<evidence type="ECO:0000313" key="2">
    <source>
        <dbReference type="EMBL" id="WLR42567.1"/>
    </source>
</evidence>
<accession>A0ABY9JTA4</accession>
<dbReference type="Gene3D" id="1.10.3290.10">
    <property type="entry name" value="Fido-like domain"/>
    <property type="match status" value="1"/>
</dbReference>
<dbReference type="RefSeq" id="WP_306019765.1">
    <property type="nucleotide sequence ID" value="NZ_CP129013.1"/>
</dbReference>
<dbReference type="Pfam" id="PF02661">
    <property type="entry name" value="Fic"/>
    <property type="match status" value="1"/>
</dbReference>
<dbReference type="Proteomes" id="UP001197974">
    <property type="component" value="Chromosome"/>
</dbReference>
<dbReference type="PANTHER" id="PTHR13504:SF38">
    <property type="entry name" value="FIDO DOMAIN-CONTAINING PROTEIN"/>
    <property type="match status" value="1"/>
</dbReference>
<keyword evidence="3" id="KW-1185">Reference proteome</keyword>
<evidence type="ECO:0000313" key="3">
    <source>
        <dbReference type="Proteomes" id="UP001197974"/>
    </source>
</evidence>
<dbReference type="PROSITE" id="PS51459">
    <property type="entry name" value="FIDO"/>
    <property type="match status" value="1"/>
</dbReference>
<sequence>MDFKGLTQLKDEIEKKRPIAPSKMKLISQKFQEEWTYHSNALEGNTLSLGETAFFLREGLTIKGKTLREHQEVTNHAEAIDYLNEVIKDRDITEGLIKDLHAIIFLGIKDDKGKLIKGGGYKKEDNFAITLTGDIKKYTPSVEVPTEMEKVITWYEKNKTVLHPAELASIFHHKLVSIHPFQDGNGRVSRLCMNLILMKYGYPPAIIRKEERQEYLLALESADQGELSPLVELITKEMKKSLLMMKVIVQ</sequence>
<feature type="domain" description="Fido" evidence="1">
    <location>
        <begin position="92"/>
        <end position="236"/>
    </location>
</feature>
<proteinExistence type="predicted"/>
<dbReference type="SUPFAM" id="SSF140931">
    <property type="entry name" value="Fic-like"/>
    <property type="match status" value="1"/>
</dbReference>
<protein>
    <submittedName>
        <fullName evidence="2">Fic family protein</fullName>
    </submittedName>
</protein>
<gene>
    <name evidence="2" type="ORF">LC087_18080</name>
</gene>
<dbReference type="PANTHER" id="PTHR13504">
    <property type="entry name" value="FIDO DOMAIN-CONTAINING PROTEIN DDB_G0283145"/>
    <property type="match status" value="1"/>
</dbReference>
<evidence type="ECO:0000259" key="1">
    <source>
        <dbReference type="PROSITE" id="PS51459"/>
    </source>
</evidence>
<dbReference type="InterPro" id="IPR003812">
    <property type="entry name" value="Fido"/>
</dbReference>
<dbReference type="InterPro" id="IPR036597">
    <property type="entry name" value="Fido-like_dom_sf"/>
</dbReference>
<organism evidence="2 3">
    <name type="scientific">Bacillus carboniphilus</name>
    <dbReference type="NCBI Taxonomy" id="86663"/>
    <lineage>
        <taxon>Bacteria</taxon>
        <taxon>Bacillati</taxon>
        <taxon>Bacillota</taxon>
        <taxon>Bacilli</taxon>
        <taxon>Bacillales</taxon>
        <taxon>Bacillaceae</taxon>
        <taxon>Bacillus</taxon>
    </lineage>
</organism>
<dbReference type="EMBL" id="CP129013">
    <property type="protein sequence ID" value="WLR42567.1"/>
    <property type="molecule type" value="Genomic_DNA"/>
</dbReference>
<dbReference type="InterPro" id="IPR040198">
    <property type="entry name" value="Fido_containing"/>
</dbReference>
<name>A0ABY9JTA4_9BACI</name>
<reference evidence="2 3" key="1">
    <citation type="submission" date="2023-06" db="EMBL/GenBank/DDBJ databases">
        <title>Five Gram-positive bacteria isolated from mangrove sediments in Shenzhen, Guangdong, China.</title>
        <authorList>
            <person name="Yu S."/>
            <person name="Zheng W."/>
            <person name="Huang Y."/>
        </authorList>
    </citation>
    <scope>NUCLEOTIDE SEQUENCE [LARGE SCALE GENOMIC DNA]</scope>
    <source>
        <strain evidence="2 3">SaN35-3</strain>
    </source>
</reference>